<keyword evidence="1" id="KW-0732">Signal</keyword>
<dbReference type="AlphaFoldDB" id="A0A1G6VIB9"/>
<dbReference type="Pfam" id="PF24249">
    <property type="entry name" value="DUF7452"/>
    <property type="match status" value="1"/>
</dbReference>
<feature type="domain" description="DUF7452" evidence="2">
    <location>
        <begin position="568"/>
        <end position="677"/>
    </location>
</feature>
<dbReference type="InterPro" id="IPR059226">
    <property type="entry name" value="Choice_anch_Q_dom"/>
</dbReference>
<dbReference type="STRING" id="265719.SAMN04488509_10376"/>
<dbReference type="OrthoDB" id="5945679at2"/>
<keyword evidence="4" id="KW-1185">Reference proteome</keyword>
<evidence type="ECO:0000313" key="3">
    <source>
        <dbReference type="EMBL" id="SDD52777.1"/>
    </source>
</evidence>
<accession>A0A1G6VIB9</accession>
<sequence>MAMRWIQGLCLVLGLSVAGSAAAATRTWPGNAPCAGTLQACIDASAAGDEVLIATTAEIDENITLNKSFALRAAPNLVARFAPGRSVTGQVSSNVTSWDIEGLHLRDGRIELVHSAPSSLTARLVNNAIEVTQGPTLGSPVGLRVLKSNANGTASVDVQNNRVDSGISNQPAISVSLNARTSGRVAFNRITRSGVANSSGSGLLLRLSPGDPHVVNVYGNRIEGGFADGALRVDVGVTPVFGSGGSSTPVVRAFSNALICLGSVGFAPNGLYAASFAGTGQTELRLFNNTAVGCDTPIWIDYPINGPSLSGSIFNNLIAHNTQSLVVSGNVVGGFTIERNLSFGNSFNTLPASATLTVTGDPRLRSLRFPRPGAGSAAINAGNAVSAQLLYAAASAPQVDVDGRRRSIGSGTTAIDIGAYESGDSVGLVRNGASAASTVALGVASEAVNVQLGKSFNPLPGVPGVSTARPVGVFHALQWFGQAIGADLPAGANLHAFAPGPQGSFGASYRHETASGNTAFESTSLSNTYLNGKGREDAIVLATPVWLGGAQNPQNIAVGFSCPSGSTGANCWFIGNQALGASMPTGLGFHVYAQDPSPNAFVHRVTTAGRFSPMPYHPLLGDDPNRCARAIATPRVVPGLTNNTPYDLEWRQIDGRGVWGIQGEASMPVGAEFFVFVDAASFEDCAFAELFKDGFED</sequence>
<dbReference type="Gene3D" id="2.160.20.10">
    <property type="entry name" value="Single-stranded right-handed beta-helix, Pectin lyase-like"/>
    <property type="match status" value="1"/>
</dbReference>
<evidence type="ECO:0000313" key="4">
    <source>
        <dbReference type="Proteomes" id="UP000199603"/>
    </source>
</evidence>
<reference evidence="3 4" key="1">
    <citation type="submission" date="2016-10" db="EMBL/GenBank/DDBJ databases">
        <authorList>
            <person name="de Groot N.N."/>
        </authorList>
    </citation>
    <scope>NUCLEOTIDE SEQUENCE [LARGE SCALE GENOMIC DNA]</scope>
    <source>
        <strain evidence="3 4">DSM 16957</strain>
    </source>
</reference>
<evidence type="ECO:0000259" key="2">
    <source>
        <dbReference type="Pfam" id="PF24249"/>
    </source>
</evidence>
<organism evidence="3 4">
    <name type="scientific">Aquimonas voraii</name>
    <dbReference type="NCBI Taxonomy" id="265719"/>
    <lineage>
        <taxon>Bacteria</taxon>
        <taxon>Pseudomonadati</taxon>
        <taxon>Pseudomonadota</taxon>
        <taxon>Gammaproteobacteria</taxon>
        <taxon>Lysobacterales</taxon>
        <taxon>Lysobacteraceae</taxon>
        <taxon>Aquimonas</taxon>
    </lineage>
</organism>
<dbReference type="InterPro" id="IPR012334">
    <property type="entry name" value="Pectin_lyas_fold"/>
</dbReference>
<feature type="chain" id="PRO_5011551570" description="DUF7452 domain-containing protein" evidence="1">
    <location>
        <begin position="24"/>
        <end position="697"/>
    </location>
</feature>
<dbReference type="NCBIfam" id="NF041518">
    <property type="entry name" value="choice_anch_Q"/>
    <property type="match status" value="1"/>
</dbReference>
<proteinExistence type="predicted"/>
<name>A0A1G6VIB9_9GAMM</name>
<dbReference type="InterPro" id="IPR055875">
    <property type="entry name" value="DUF7452"/>
</dbReference>
<dbReference type="RefSeq" id="WP_143006606.1">
    <property type="nucleotide sequence ID" value="NZ_FNAG01000003.1"/>
</dbReference>
<feature type="signal peptide" evidence="1">
    <location>
        <begin position="1"/>
        <end position="23"/>
    </location>
</feature>
<gene>
    <name evidence="3" type="ORF">SAMN04488509_10376</name>
</gene>
<evidence type="ECO:0000256" key="1">
    <source>
        <dbReference type="SAM" id="SignalP"/>
    </source>
</evidence>
<dbReference type="Proteomes" id="UP000199603">
    <property type="component" value="Unassembled WGS sequence"/>
</dbReference>
<dbReference type="SUPFAM" id="SSF51126">
    <property type="entry name" value="Pectin lyase-like"/>
    <property type="match status" value="1"/>
</dbReference>
<dbReference type="EMBL" id="FNAG01000003">
    <property type="protein sequence ID" value="SDD52777.1"/>
    <property type="molecule type" value="Genomic_DNA"/>
</dbReference>
<protein>
    <recommendedName>
        <fullName evidence="2">DUF7452 domain-containing protein</fullName>
    </recommendedName>
</protein>
<dbReference type="InterPro" id="IPR011050">
    <property type="entry name" value="Pectin_lyase_fold/virulence"/>
</dbReference>